<dbReference type="Pfam" id="PF01192">
    <property type="entry name" value="RNA_pol_Rpb6"/>
    <property type="match status" value="1"/>
</dbReference>
<evidence type="ECO:0000256" key="4">
    <source>
        <dbReference type="ARBA" id="ARBA00022679"/>
    </source>
</evidence>
<dbReference type="InterPro" id="IPR006110">
    <property type="entry name" value="Pol_omega/Rpo6/RPB6"/>
</dbReference>
<reference evidence="10" key="1">
    <citation type="submission" date="2020-05" db="EMBL/GenBank/DDBJ databases">
        <authorList>
            <person name="Chiriac C."/>
            <person name="Salcher M."/>
            <person name="Ghai R."/>
            <person name="Kavagutti S V."/>
        </authorList>
    </citation>
    <scope>NUCLEOTIDE SEQUENCE</scope>
</reference>
<dbReference type="PANTHER" id="PTHR34476">
    <property type="entry name" value="DNA-DIRECTED RNA POLYMERASE SUBUNIT OMEGA"/>
    <property type="match status" value="1"/>
</dbReference>
<dbReference type="AlphaFoldDB" id="A0A6J7KIA1"/>
<sequence length="150" mass="16154">MSRFGPEPELKGKPVATEDTMMNPRIESLMKRTASKFGLVTLSARRAREINSYFNQLGEGLGTMVPPQVSSTSRKPLSISFEEIAADKILSVPLSVYEELEAELDEELLDAVADDVVSELEAVEVAAEEVVEAAVEAEVVAEAAVEAAAE</sequence>
<dbReference type="GO" id="GO:0000428">
    <property type="term" value="C:DNA-directed RNA polymerase complex"/>
    <property type="evidence" value="ECO:0007669"/>
    <property type="project" value="UniProtKB-KW"/>
</dbReference>
<keyword evidence="5" id="KW-0548">Nucleotidyltransferase</keyword>
<dbReference type="InterPro" id="IPR003716">
    <property type="entry name" value="DNA-dir_RNA_pol_omega"/>
</dbReference>
<dbReference type="SMART" id="SM01409">
    <property type="entry name" value="RNA_pol_Rpb6"/>
    <property type="match status" value="1"/>
</dbReference>
<evidence type="ECO:0000256" key="2">
    <source>
        <dbReference type="ARBA" id="ARBA00012418"/>
    </source>
</evidence>
<dbReference type="EC" id="2.7.7.6" evidence="2"/>
<keyword evidence="4" id="KW-0808">Transferase</keyword>
<dbReference type="EMBL" id="CAFBMJ010000005">
    <property type="protein sequence ID" value="CAB4891823.1"/>
    <property type="molecule type" value="Genomic_DNA"/>
</dbReference>
<evidence type="ECO:0000256" key="8">
    <source>
        <dbReference type="SAM" id="MobiDB-lite"/>
    </source>
</evidence>
<dbReference type="GO" id="GO:0003899">
    <property type="term" value="F:DNA-directed RNA polymerase activity"/>
    <property type="evidence" value="ECO:0007669"/>
    <property type="project" value="UniProtKB-EC"/>
</dbReference>
<keyword evidence="6" id="KW-0804">Transcription</keyword>
<dbReference type="GO" id="GO:0003677">
    <property type="term" value="F:DNA binding"/>
    <property type="evidence" value="ECO:0007669"/>
    <property type="project" value="InterPro"/>
</dbReference>
<evidence type="ECO:0000256" key="3">
    <source>
        <dbReference type="ARBA" id="ARBA00022478"/>
    </source>
</evidence>
<dbReference type="Gene3D" id="3.90.940.10">
    <property type="match status" value="1"/>
</dbReference>
<evidence type="ECO:0000256" key="7">
    <source>
        <dbReference type="ARBA" id="ARBA00048552"/>
    </source>
</evidence>
<evidence type="ECO:0000313" key="10">
    <source>
        <dbReference type="EMBL" id="CAB4954533.1"/>
    </source>
</evidence>
<evidence type="ECO:0000256" key="1">
    <source>
        <dbReference type="ARBA" id="ARBA00006711"/>
    </source>
</evidence>
<dbReference type="PANTHER" id="PTHR34476:SF1">
    <property type="entry name" value="DNA-DIRECTED RNA POLYMERASE SUBUNIT OMEGA"/>
    <property type="match status" value="1"/>
</dbReference>
<comment type="catalytic activity">
    <reaction evidence="7">
        <text>RNA(n) + a ribonucleoside 5'-triphosphate = RNA(n+1) + diphosphate</text>
        <dbReference type="Rhea" id="RHEA:21248"/>
        <dbReference type="Rhea" id="RHEA-COMP:14527"/>
        <dbReference type="Rhea" id="RHEA-COMP:17342"/>
        <dbReference type="ChEBI" id="CHEBI:33019"/>
        <dbReference type="ChEBI" id="CHEBI:61557"/>
        <dbReference type="ChEBI" id="CHEBI:140395"/>
        <dbReference type="EC" id="2.7.7.6"/>
    </reaction>
</comment>
<dbReference type="GO" id="GO:0006351">
    <property type="term" value="P:DNA-templated transcription"/>
    <property type="evidence" value="ECO:0007669"/>
    <property type="project" value="InterPro"/>
</dbReference>
<evidence type="ECO:0000256" key="5">
    <source>
        <dbReference type="ARBA" id="ARBA00022695"/>
    </source>
</evidence>
<feature type="compositionally biased region" description="Basic and acidic residues" evidence="8">
    <location>
        <begin position="1"/>
        <end position="12"/>
    </location>
</feature>
<name>A0A6J7KIA1_9ZZZZ</name>
<comment type="similarity">
    <text evidence="1">Belongs to the RNA polymerase subunit omega family.</text>
</comment>
<feature type="region of interest" description="Disordered" evidence="8">
    <location>
        <begin position="1"/>
        <end position="21"/>
    </location>
</feature>
<evidence type="ECO:0000313" key="9">
    <source>
        <dbReference type="EMBL" id="CAB4891823.1"/>
    </source>
</evidence>
<dbReference type="EMBL" id="CAFBNR010000005">
    <property type="protein sequence ID" value="CAB4954533.1"/>
    <property type="molecule type" value="Genomic_DNA"/>
</dbReference>
<organism evidence="10">
    <name type="scientific">freshwater metagenome</name>
    <dbReference type="NCBI Taxonomy" id="449393"/>
    <lineage>
        <taxon>unclassified sequences</taxon>
        <taxon>metagenomes</taxon>
        <taxon>ecological metagenomes</taxon>
    </lineage>
</organism>
<dbReference type="SUPFAM" id="SSF63562">
    <property type="entry name" value="RPB6/omega subunit-like"/>
    <property type="match status" value="1"/>
</dbReference>
<dbReference type="InterPro" id="IPR036161">
    <property type="entry name" value="RPB6/omega-like_sf"/>
</dbReference>
<keyword evidence="3" id="KW-0240">DNA-directed RNA polymerase</keyword>
<dbReference type="NCBIfam" id="TIGR00690">
    <property type="entry name" value="rpoZ"/>
    <property type="match status" value="1"/>
</dbReference>
<accession>A0A6J7KIA1</accession>
<protein>
    <recommendedName>
        <fullName evidence="2">DNA-directed RNA polymerase</fullName>
        <ecNumber evidence="2">2.7.7.6</ecNumber>
    </recommendedName>
</protein>
<dbReference type="HAMAP" id="MF_00366">
    <property type="entry name" value="RNApol_bact_RpoZ"/>
    <property type="match status" value="1"/>
</dbReference>
<evidence type="ECO:0000256" key="6">
    <source>
        <dbReference type="ARBA" id="ARBA00023163"/>
    </source>
</evidence>
<gene>
    <name evidence="9" type="ORF">UFOPK3573_00146</name>
    <name evidence="10" type="ORF">UFOPK3879_00167</name>
</gene>
<proteinExistence type="inferred from homology"/>